<dbReference type="GO" id="GO:0044325">
    <property type="term" value="F:transmembrane transporter binding"/>
    <property type="evidence" value="ECO:0007669"/>
    <property type="project" value="TreeGrafter"/>
</dbReference>
<dbReference type="InterPro" id="IPR017907">
    <property type="entry name" value="Znf_RING_CS"/>
</dbReference>
<dbReference type="GO" id="GO:0031267">
    <property type="term" value="F:small GTPase binding"/>
    <property type="evidence" value="ECO:0007669"/>
    <property type="project" value="InterPro"/>
</dbReference>
<evidence type="ECO:0000256" key="1">
    <source>
        <dbReference type="ARBA" id="ARBA00022723"/>
    </source>
</evidence>
<dbReference type="PANTHER" id="PTHR12157">
    <property type="entry name" value="REGULATING SYNAPTIC MEMBRANE EXOCYTOSIS PROTEIN"/>
    <property type="match status" value="1"/>
</dbReference>
<evidence type="ECO:0000256" key="4">
    <source>
        <dbReference type="PROSITE-ProRule" id="PRU00175"/>
    </source>
</evidence>
<dbReference type="GO" id="GO:0042734">
    <property type="term" value="C:presynaptic membrane"/>
    <property type="evidence" value="ECO:0007669"/>
    <property type="project" value="TreeGrafter"/>
</dbReference>
<dbReference type="Gene3D" id="3.30.40.10">
    <property type="entry name" value="Zinc/RING finger domain, C3HC4 (zinc finger)"/>
    <property type="match status" value="1"/>
</dbReference>
<feature type="compositionally biased region" description="Basic and acidic residues" evidence="5">
    <location>
        <begin position="66"/>
        <end position="79"/>
    </location>
</feature>
<sequence length="155" mass="16784">MFPSNFMSVMKKIQIGVTTEPGAGNTANENDGGTTFGKLKQTISSSLLTAQDKVTKMAPRPSLIPDIHEIIPPNEDKPSVETQPAPPAPTIANKTEPGKPPSRAGACRVCLKAFKQDDFSRTCAECAHRVCEDCASYSKLKENEDPDDWTCSVCR</sequence>
<dbReference type="GO" id="GO:0048791">
    <property type="term" value="P:calcium ion-regulated exocytosis of neurotransmitter"/>
    <property type="evidence" value="ECO:0007669"/>
    <property type="project" value="TreeGrafter"/>
</dbReference>
<dbReference type="GO" id="GO:0008270">
    <property type="term" value="F:zinc ion binding"/>
    <property type="evidence" value="ECO:0007669"/>
    <property type="project" value="UniProtKB-KW"/>
</dbReference>
<feature type="domain" description="RING-type" evidence="6">
    <location>
        <begin position="107"/>
        <end position="155"/>
    </location>
</feature>
<keyword evidence="3" id="KW-0862">Zinc</keyword>
<dbReference type="PANTHER" id="PTHR12157:SF24">
    <property type="entry name" value="FIFE, ISOFORM D"/>
    <property type="match status" value="1"/>
</dbReference>
<evidence type="ECO:0000256" key="2">
    <source>
        <dbReference type="ARBA" id="ARBA00022771"/>
    </source>
</evidence>
<dbReference type="GO" id="GO:0048788">
    <property type="term" value="C:cytoskeleton of presynaptic active zone"/>
    <property type="evidence" value="ECO:0007669"/>
    <property type="project" value="TreeGrafter"/>
</dbReference>
<evidence type="ECO:0000259" key="6">
    <source>
        <dbReference type="PROSITE" id="PS50089"/>
    </source>
</evidence>
<dbReference type="InterPro" id="IPR013083">
    <property type="entry name" value="Znf_RING/FYVE/PHD"/>
</dbReference>
<accession>A0A6P7F4H9</accession>
<organism evidence="7">
    <name type="scientific">Diabrotica virgifera virgifera</name>
    <name type="common">western corn rootworm</name>
    <dbReference type="NCBI Taxonomy" id="50390"/>
    <lineage>
        <taxon>Eukaryota</taxon>
        <taxon>Metazoa</taxon>
        <taxon>Ecdysozoa</taxon>
        <taxon>Arthropoda</taxon>
        <taxon>Hexapoda</taxon>
        <taxon>Insecta</taxon>
        <taxon>Pterygota</taxon>
        <taxon>Neoptera</taxon>
        <taxon>Endopterygota</taxon>
        <taxon>Coleoptera</taxon>
        <taxon>Polyphaga</taxon>
        <taxon>Cucujiformia</taxon>
        <taxon>Chrysomeloidea</taxon>
        <taxon>Chrysomelidae</taxon>
        <taxon>Galerucinae</taxon>
        <taxon>Diabroticina</taxon>
        <taxon>Diabroticites</taxon>
        <taxon>Diabrotica</taxon>
    </lineage>
</organism>
<dbReference type="GO" id="GO:0042391">
    <property type="term" value="P:regulation of membrane potential"/>
    <property type="evidence" value="ECO:0007669"/>
    <property type="project" value="TreeGrafter"/>
</dbReference>
<dbReference type="SUPFAM" id="SSF57903">
    <property type="entry name" value="FYVE/PHD zinc finger"/>
    <property type="match status" value="1"/>
</dbReference>
<feature type="region of interest" description="Disordered" evidence="5">
    <location>
        <begin position="59"/>
        <end position="103"/>
    </location>
</feature>
<dbReference type="GO" id="GO:0050806">
    <property type="term" value="P:positive regulation of synaptic transmission"/>
    <property type="evidence" value="ECO:0007669"/>
    <property type="project" value="TreeGrafter"/>
</dbReference>
<protein>
    <submittedName>
        <fullName evidence="7">Uncharacterized protein LOC114326236</fullName>
    </submittedName>
</protein>
<dbReference type="AlphaFoldDB" id="A0A6P7F4H9"/>
<dbReference type="RefSeq" id="XP_028130336.1">
    <property type="nucleotide sequence ID" value="XM_028274535.1"/>
</dbReference>
<dbReference type="InParanoid" id="A0A6P7F4H9"/>
<gene>
    <name evidence="7" type="primary">LOC114326236</name>
</gene>
<reference evidence="7" key="1">
    <citation type="submission" date="2025-08" db="UniProtKB">
        <authorList>
            <consortium name="RefSeq"/>
        </authorList>
    </citation>
    <scope>IDENTIFICATION</scope>
    <source>
        <tissue evidence="7">Whole insect</tissue>
    </source>
</reference>
<keyword evidence="2 4" id="KW-0863">Zinc-finger</keyword>
<dbReference type="InterPro" id="IPR011011">
    <property type="entry name" value="Znf_FYVE_PHD"/>
</dbReference>
<dbReference type="PROSITE" id="PS00518">
    <property type="entry name" value="ZF_RING_1"/>
    <property type="match status" value="1"/>
</dbReference>
<proteinExistence type="predicted"/>
<dbReference type="InterPro" id="IPR001841">
    <property type="entry name" value="Znf_RING"/>
</dbReference>
<evidence type="ECO:0000256" key="5">
    <source>
        <dbReference type="SAM" id="MobiDB-lite"/>
    </source>
</evidence>
<dbReference type="InterPro" id="IPR039032">
    <property type="entry name" value="Rim-like"/>
</dbReference>
<evidence type="ECO:0000313" key="7">
    <source>
        <dbReference type="RefSeq" id="XP_028130336.1"/>
    </source>
</evidence>
<keyword evidence="1" id="KW-0479">Metal-binding</keyword>
<evidence type="ECO:0000256" key="3">
    <source>
        <dbReference type="ARBA" id="ARBA00022833"/>
    </source>
</evidence>
<dbReference type="GO" id="GO:0048167">
    <property type="term" value="P:regulation of synaptic plasticity"/>
    <property type="evidence" value="ECO:0007669"/>
    <property type="project" value="TreeGrafter"/>
</dbReference>
<name>A0A6P7F4H9_DIAVI</name>
<feature type="non-terminal residue" evidence="7">
    <location>
        <position position="155"/>
    </location>
</feature>
<dbReference type="PROSITE" id="PS50089">
    <property type="entry name" value="ZF_RING_2"/>
    <property type="match status" value="1"/>
</dbReference>